<evidence type="ECO:0000259" key="6">
    <source>
        <dbReference type="PROSITE" id="PS50977"/>
    </source>
</evidence>
<dbReference type="Pfam" id="PF21597">
    <property type="entry name" value="TetR_C_43"/>
    <property type="match status" value="1"/>
</dbReference>
<dbReference type="Proteomes" id="UP000198243">
    <property type="component" value="Chromosome I"/>
</dbReference>
<dbReference type="InterPro" id="IPR001647">
    <property type="entry name" value="HTH_TetR"/>
</dbReference>
<sequence>MFRSATTVADRNDPFHCYSCGMPTSPGKTDAPLAGRRAQAARNDEVILEAARAVFLDDPKAPIAAVAERAGVGISALYRRYAGKEDLLRQLCHDGLRHYIAEAETAMAEPDDWAAFAGFLARVVDADVHSLTVHLAGTFTPTEEMGRDAMRANELATALFERAQASGRLRPDMVVQDLGLLLEACAAVRVPDPERTGQLRRRQLAVLLAGLSAAPDTDPLPGPPPAAGEFDWRWRRRE</sequence>
<feature type="DNA-binding region" description="H-T-H motif" evidence="4">
    <location>
        <begin position="62"/>
        <end position="81"/>
    </location>
</feature>
<dbReference type="InterPro" id="IPR009057">
    <property type="entry name" value="Homeodomain-like_sf"/>
</dbReference>
<evidence type="ECO:0000256" key="1">
    <source>
        <dbReference type="ARBA" id="ARBA00023015"/>
    </source>
</evidence>
<dbReference type="EMBL" id="LT607412">
    <property type="protein sequence ID" value="SCE85771.1"/>
    <property type="molecule type" value="Genomic_DNA"/>
</dbReference>
<dbReference type="SUPFAM" id="SSF48498">
    <property type="entry name" value="Tetracyclin repressor-like, C-terminal domain"/>
    <property type="match status" value="1"/>
</dbReference>
<dbReference type="InterPro" id="IPR036271">
    <property type="entry name" value="Tet_transcr_reg_TetR-rel_C_sf"/>
</dbReference>
<organism evidence="7 8">
    <name type="scientific">Micromonospora coriariae</name>
    <dbReference type="NCBI Taxonomy" id="285665"/>
    <lineage>
        <taxon>Bacteria</taxon>
        <taxon>Bacillati</taxon>
        <taxon>Actinomycetota</taxon>
        <taxon>Actinomycetes</taxon>
        <taxon>Micromonosporales</taxon>
        <taxon>Micromonosporaceae</taxon>
        <taxon>Micromonospora</taxon>
    </lineage>
</organism>
<protein>
    <submittedName>
        <fullName evidence="7">Transcriptional regulator, TetR family</fullName>
    </submittedName>
</protein>
<evidence type="ECO:0000256" key="2">
    <source>
        <dbReference type="ARBA" id="ARBA00023125"/>
    </source>
</evidence>
<evidence type="ECO:0000313" key="7">
    <source>
        <dbReference type="EMBL" id="SCE85771.1"/>
    </source>
</evidence>
<dbReference type="PANTHER" id="PTHR30055">
    <property type="entry name" value="HTH-TYPE TRANSCRIPTIONAL REGULATOR RUTR"/>
    <property type="match status" value="1"/>
</dbReference>
<keyword evidence="2 4" id="KW-0238">DNA-binding</keyword>
<keyword evidence="8" id="KW-1185">Reference proteome</keyword>
<dbReference type="Pfam" id="PF00440">
    <property type="entry name" value="TetR_N"/>
    <property type="match status" value="1"/>
</dbReference>
<evidence type="ECO:0000256" key="5">
    <source>
        <dbReference type="SAM" id="MobiDB-lite"/>
    </source>
</evidence>
<dbReference type="InterPro" id="IPR050109">
    <property type="entry name" value="HTH-type_TetR-like_transc_reg"/>
</dbReference>
<evidence type="ECO:0000313" key="8">
    <source>
        <dbReference type="Proteomes" id="UP000198243"/>
    </source>
</evidence>
<feature type="region of interest" description="Disordered" evidence="5">
    <location>
        <begin position="213"/>
        <end position="238"/>
    </location>
</feature>
<accession>A0A1C4VPN0</accession>
<dbReference type="PROSITE" id="PS50977">
    <property type="entry name" value="HTH_TETR_2"/>
    <property type="match status" value="1"/>
</dbReference>
<dbReference type="GO" id="GO:0003700">
    <property type="term" value="F:DNA-binding transcription factor activity"/>
    <property type="evidence" value="ECO:0007669"/>
    <property type="project" value="TreeGrafter"/>
</dbReference>
<dbReference type="GO" id="GO:0000976">
    <property type="term" value="F:transcription cis-regulatory region binding"/>
    <property type="evidence" value="ECO:0007669"/>
    <property type="project" value="TreeGrafter"/>
</dbReference>
<dbReference type="Gene3D" id="1.10.357.10">
    <property type="entry name" value="Tetracycline Repressor, domain 2"/>
    <property type="match status" value="1"/>
</dbReference>
<reference evidence="8" key="1">
    <citation type="submission" date="2016-06" db="EMBL/GenBank/DDBJ databases">
        <authorList>
            <person name="Varghese N."/>
            <person name="Submissions Spin"/>
        </authorList>
    </citation>
    <scope>NUCLEOTIDE SEQUENCE [LARGE SCALE GENOMIC DNA]</scope>
    <source>
        <strain evidence="8">DSM 44875</strain>
    </source>
</reference>
<keyword evidence="1" id="KW-0805">Transcription regulation</keyword>
<feature type="domain" description="HTH tetR-type" evidence="6">
    <location>
        <begin position="41"/>
        <end position="99"/>
    </location>
</feature>
<dbReference type="PANTHER" id="PTHR30055:SF234">
    <property type="entry name" value="HTH-TYPE TRANSCRIPTIONAL REGULATOR BETI"/>
    <property type="match status" value="1"/>
</dbReference>
<gene>
    <name evidence="7" type="ORF">GA0070607_2435</name>
</gene>
<proteinExistence type="predicted"/>
<evidence type="ECO:0000256" key="4">
    <source>
        <dbReference type="PROSITE-ProRule" id="PRU00335"/>
    </source>
</evidence>
<evidence type="ECO:0000256" key="3">
    <source>
        <dbReference type="ARBA" id="ARBA00023163"/>
    </source>
</evidence>
<name>A0A1C4VPN0_9ACTN</name>
<dbReference type="SUPFAM" id="SSF46689">
    <property type="entry name" value="Homeodomain-like"/>
    <property type="match status" value="1"/>
</dbReference>
<keyword evidence="3" id="KW-0804">Transcription</keyword>
<dbReference type="InterPro" id="IPR049445">
    <property type="entry name" value="TetR_SbtR-like_C"/>
</dbReference>
<dbReference type="AlphaFoldDB" id="A0A1C4VPN0"/>